<dbReference type="PANTHER" id="PTHR32319:SF0">
    <property type="entry name" value="BACTERIAL HEMOLYSIN-LIKE PROTEIN"/>
    <property type="match status" value="1"/>
</dbReference>
<organism evidence="5 6">
    <name type="scientific">Actinokineospora fastidiosa</name>
    <dbReference type="NCBI Taxonomy" id="1816"/>
    <lineage>
        <taxon>Bacteria</taxon>
        <taxon>Bacillati</taxon>
        <taxon>Actinomycetota</taxon>
        <taxon>Actinomycetes</taxon>
        <taxon>Pseudonocardiales</taxon>
        <taxon>Pseudonocardiaceae</taxon>
        <taxon>Actinokineospora</taxon>
    </lineage>
</organism>
<dbReference type="PIRSF" id="PIRSF005578">
    <property type="entry name" value="TlyA"/>
    <property type="match status" value="1"/>
</dbReference>
<dbReference type="InterPro" id="IPR002942">
    <property type="entry name" value="S4_RNA-bd"/>
</dbReference>
<protein>
    <submittedName>
        <fullName evidence="5">TlyA family rRNA (Cytidine-2'-O)-methyltransferase</fullName>
    </submittedName>
</protein>
<evidence type="ECO:0000313" key="6">
    <source>
        <dbReference type="Proteomes" id="UP000660680"/>
    </source>
</evidence>
<accession>A0A918GTP2</accession>
<dbReference type="NCBIfam" id="TIGR00478">
    <property type="entry name" value="tly"/>
    <property type="match status" value="1"/>
</dbReference>
<dbReference type="Gene3D" id="3.10.290.10">
    <property type="entry name" value="RNA-binding S4 domain"/>
    <property type="match status" value="1"/>
</dbReference>
<dbReference type="InterPro" id="IPR047048">
    <property type="entry name" value="TlyA"/>
</dbReference>
<evidence type="ECO:0000256" key="1">
    <source>
        <dbReference type="ARBA" id="ARBA00022884"/>
    </source>
</evidence>
<dbReference type="Pfam" id="PF01479">
    <property type="entry name" value="S4"/>
    <property type="match status" value="1"/>
</dbReference>
<dbReference type="CDD" id="cd00165">
    <property type="entry name" value="S4"/>
    <property type="match status" value="1"/>
</dbReference>
<name>A0A918GTP2_9PSEU</name>
<dbReference type="Proteomes" id="UP000660680">
    <property type="component" value="Unassembled WGS sequence"/>
</dbReference>
<dbReference type="InterPro" id="IPR004538">
    <property type="entry name" value="Hemolysin_A/TlyA"/>
</dbReference>
<evidence type="ECO:0000256" key="3">
    <source>
        <dbReference type="PROSITE-ProRule" id="PRU00182"/>
    </source>
</evidence>
<evidence type="ECO:0000259" key="4">
    <source>
        <dbReference type="SMART" id="SM00363"/>
    </source>
</evidence>
<evidence type="ECO:0000313" key="5">
    <source>
        <dbReference type="EMBL" id="GGS59075.1"/>
    </source>
</evidence>
<dbReference type="InterPro" id="IPR036986">
    <property type="entry name" value="S4_RNA-bd_sf"/>
</dbReference>
<reference evidence="5" key="2">
    <citation type="submission" date="2020-09" db="EMBL/GenBank/DDBJ databases">
        <authorList>
            <person name="Sun Q."/>
            <person name="Ohkuma M."/>
        </authorList>
    </citation>
    <scope>NUCLEOTIDE SEQUENCE</scope>
    <source>
        <strain evidence="5">JCM 3276</strain>
    </source>
</reference>
<dbReference type="SMART" id="SM00363">
    <property type="entry name" value="S4"/>
    <property type="match status" value="1"/>
</dbReference>
<keyword evidence="6" id="KW-1185">Reference proteome</keyword>
<dbReference type="InterPro" id="IPR002877">
    <property type="entry name" value="RNA_MeTrfase_FtsJ_dom"/>
</dbReference>
<sequence length="265" mass="27897">MPRRARLDAELVRRGLARSRDHAGTLIAAGRVTVRGTVAAKAATAVEADAPIVVREDTADENWASRGAHKLIGALDAFAVPVDGKRCLDAGASTGGFTDVLLRRGAKHVVAADVGRGLLVWRLQTDDRVTVLDRTNVRALEPAQVGEPVDLVVADLSFISLGLVLPALLACAGPDADLLPMVKPQFEVGKERLGSGGVVRDPELRADAVRGVLEQAARLGLRAHGVVASPLPGPSGNVEYFVWLRRGEPVDAEEMVATAVREGPA</sequence>
<dbReference type="Pfam" id="PF01728">
    <property type="entry name" value="FtsJ"/>
    <property type="match status" value="1"/>
</dbReference>
<dbReference type="Gene3D" id="3.40.50.150">
    <property type="entry name" value="Vaccinia Virus protein VP39"/>
    <property type="match status" value="1"/>
</dbReference>
<dbReference type="CDD" id="cd02440">
    <property type="entry name" value="AdoMet_MTases"/>
    <property type="match status" value="1"/>
</dbReference>
<dbReference type="SUPFAM" id="SSF53335">
    <property type="entry name" value="S-adenosyl-L-methionine-dependent methyltransferases"/>
    <property type="match status" value="1"/>
</dbReference>
<keyword evidence="1 3" id="KW-0694">RNA-binding</keyword>
<dbReference type="RefSeq" id="WP_189214217.1">
    <property type="nucleotide sequence ID" value="NZ_BMRB01000011.1"/>
</dbReference>
<dbReference type="EMBL" id="BMRB01000011">
    <property type="protein sequence ID" value="GGS59075.1"/>
    <property type="molecule type" value="Genomic_DNA"/>
</dbReference>
<dbReference type="GO" id="GO:0003723">
    <property type="term" value="F:RNA binding"/>
    <property type="evidence" value="ECO:0007669"/>
    <property type="project" value="UniProtKB-KW"/>
</dbReference>
<comment type="similarity">
    <text evidence="2">Belongs to the TlyA family.</text>
</comment>
<dbReference type="GO" id="GO:0008168">
    <property type="term" value="F:methyltransferase activity"/>
    <property type="evidence" value="ECO:0007669"/>
    <property type="project" value="InterPro"/>
</dbReference>
<comment type="caution">
    <text evidence="5">The sequence shown here is derived from an EMBL/GenBank/DDBJ whole genome shotgun (WGS) entry which is preliminary data.</text>
</comment>
<proteinExistence type="inferred from homology"/>
<dbReference type="AlphaFoldDB" id="A0A918GTP2"/>
<dbReference type="GO" id="GO:0032259">
    <property type="term" value="P:methylation"/>
    <property type="evidence" value="ECO:0007669"/>
    <property type="project" value="InterPro"/>
</dbReference>
<feature type="domain" description="RNA-binding S4" evidence="4">
    <location>
        <begin position="5"/>
        <end position="64"/>
    </location>
</feature>
<dbReference type="PROSITE" id="PS50889">
    <property type="entry name" value="S4"/>
    <property type="match status" value="1"/>
</dbReference>
<reference evidence="5" key="1">
    <citation type="journal article" date="2014" name="Int. J. Syst. Evol. Microbiol.">
        <title>Complete genome sequence of Corynebacterium casei LMG S-19264T (=DSM 44701T), isolated from a smear-ripened cheese.</title>
        <authorList>
            <consortium name="US DOE Joint Genome Institute (JGI-PGF)"/>
            <person name="Walter F."/>
            <person name="Albersmeier A."/>
            <person name="Kalinowski J."/>
            <person name="Ruckert C."/>
        </authorList>
    </citation>
    <scope>NUCLEOTIDE SEQUENCE</scope>
    <source>
        <strain evidence="5">JCM 3276</strain>
    </source>
</reference>
<gene>
    <name evidence="5" type="primary">tlyA</name>
    <name evidence="5" type="ORF">GCM10010171_62460</name>
</gene>
<dbReference type="SUPFAM" id="SSF55174">
    <property type="entry name" value="Alpha-L RNA-binding motif"/>
    <property type="match status" value="1"/>
</dbReference>
<evidence type="ECO:0000256" key="2">
    <source>
        <dbReference type="ARBA" id="ARBA00029460"/>
    </source>
</evidence>
<dbReference type="InterPro" id="IPR029063">
    <property type="entry name" value="SAM-dependent_MTases_sf"/>
</dbReference>
<dbReference type="PANTHER" id="PTHR32319">
    <property type="entry name" value="BACTERIAL HEMOLYSIN-LIKE PROTEIN"/>
    <property type="match status" value="1"/>
</dbReference>